<dbReference type="Proteomes" id="UP000663992">
    <property type="component" value="Unassembled WGS sequence"/>
</dbReference>
<dbReference type="PANTHER" id="PTHR45138:SF9">
    <property type="entry name" value="DIGUANYLATE CYCLASE DGCM-RELATED"/>
    <property type="match status" value="1"/>
</dbReference>
<dbReference type="RefSeq" id="WP_206597111.1">
    <property type="nucleotide sequence ID" value="NZ_JAFKCS010000667.1"/>
</dbReference>
<keyword evidence="5" id="KW-1185">Reference proteome</keyword>
<comment type="catalytic activity">
    <reaction evidence="2">
        <text>2 GTP = 3',3'-c-di-GMP + 2 diphosphate</text>
        <dbReference type="Rhea" id="RHEA:24898"/>
        <dbReference type="ChEBI" id="CHEBI:33019"/>
        <dbReference type="ChEBI" id="CHEBI:37565"/>
        <dbReference type="ChEBI" id="CHEBI:58805"/>
        <dbReference type="EC" id="2.7.7.65"/>
    </reaction>
</comment>
<accession>A0ABS3D4T6</accession>
<dbReference type="InterPro" id="IPR050469">
    <property type="entry name" value="Diguanylate_Cyclase"/>
</dbReference>
<feature type="domain" description="GGDEF" evidence="3">
    <location>
        <begin position="1"/>
        <end position="56"/>
    </location>
</feature>
<proteinExistence type="predicted"/>
<evidence type="ECO:0000313" key="5">
    <source>
        <dbReference type="Proteomes" id="UP000663992"/>
    </source>
</evidence>
<dbReference type="PANTHER" id="PTHR45138">
    <property type="entry name" value="REGULATORY COMPONENTS OF SENSORY TRANSDUCTION SYSTEM"/>
    <property type="match status" value="1"/>
</dbReference>
<dbReference type="EC" id="2.7.7.65" evidence="1"/>
<feature type="non-terminal residue" evidence="4">
    <location>
        <position position="1"/>
    </location>
</feature>
<dbReference type="Gene3D" id="3.30.70.270">
    <property type="match status" value="1"/>
</dbReference>
<evidence type="ECO:0000259" key="3">
    <source>
        <dbReference type="PROSITE" id="PS50887"/>
    </source>
</evidence>
<reference evidence="4 5" key="1">
    <citation type="submission" date="2021-03" db="EMBL/GenBank/DDBJ databases">
        <title>novel species isolated from a fishpond in China.</title>
        <authorList>
            <person name="Lu H."/>
            <person name="Cai Z."/>
        </authorList>
    </citation>
    <scope>NUCLEOTIDE SEQUENCE [LARGE SCALE GENOMIC DNA]</scope>
    <source>
        <strain evidence="4 5">Y57</strain>
    </source>
</reference>
<dbReference type="InterPro" id="IPR043128">
    <property type="entry name" value="Rev_trsase/Diguanyl_cyclase"/>
</dbReference>
<dbReference type="SUPFAM" id="SSF55073">
    <property type="entry name" value="Nucleotide cyclase"/>
    <property type="match status" value="1"/>
</dbReference>
<gene>
    <name evidence="4" type="ORF">J0A65_26175</name>
</gene>
<evidence type="ECO:0000256" key="2">
    <source>
        <dbReference type="ARBA" id="ARBA00034247"/>
    </source>
</evidence>
<organism evidence="4 5">
    <name type="scientific">Bowmanella yangjiangensis</name>
    <dbReference type="NCBI Taxonomy" id="2811230"/>
    <lineage>
        <taxon>Bacteria</taxon>
        <taxon>Pseudomonadati</taxon>
        <taxon>Pseudomonadota</taxon>
        <taxon>Gammaproteobacteria</taxon>
        <taxon>Alteromonadales</taxon>
        <taxon>Alteromonadaceae</taxon>
        <taxon>Bowmanella</taxon>
    </lineage>
</organism>
<dbReference type="InterPro" id="IPR029787">
    <property type="entry name" value="Nucleotide_cyclase"/>
</dbReference>
<dbReference type="Pfam" id="PF00990">
    <property type="entry name" value="GGDEF"/>
    <property type="match status" value="1"/>
</dbReference>
<protein>
    <recommendedName>
        <fullName evidence="1">diguanylate cyclase</fullName>
        <ecNumber evidence="1">2.7.7.65</ecNumber>
    </recommendedName>
</protein>
<sequence length="59" mass="6406">ELPHPASPLERLSLSIGLAVLDPVRDEQPGELIARCDQALYSAKHEGRNRTCLWGAALA</sequence>
<dbReference type="InterPro" id="IPR000160">
    <property type="entry name" value="GGDEF_dom"/>
</dbReference>
<name>A0ABS3D4T6_9ALTE</name>
<dbReference type="EMBL" id="JAFKCS010000667">
    <property type="protein sequence ID" value="MBN7823381.1"/>
    <property type="molecule type" value="Genomic_DNA"/>
</dbReference>
<evidence type="ECO:0000256" key="1">
    <source>
        <dbReference type="ARBA" id="ARBA00012528"/>
    </source>
</evidence>
<dbReference type="PROSITE" id="PS50887">
    <property type="entry name" value="GGDEF"/>
    <property type="match status" value="1"/>
</dbReference>
<evidence type="ECO:0000313" key="4">
    <source>
        <dbReference type="EMBL" id="MBN7823381.1"/>
    </source>
</evidence>
<comment type="caution">
    <text evidence="4">The sequence shown here is derived from an EMBL/GenBank/DDBJ whole genome shotgun (WGS) entry which is preliminary data.</text>
</comment>